<name>A6GD65_9BACT</name>
<keyword evidence="9" id="KW-0449">Lipoprotein</keyword>
<dbReference type="GO" id="GO:0044874">
    <property type="term" value="P:lipoprotein localization to outer membrane"/>
    <property type="evidence" value="ECO:0007669"/>
    <property type="project" value="TreeGrafter"/>
</dbReference>
<evidence type="ECO:0000313" key="9">
    <source>
        <dbReference type="EMBL" id="EDM76223.1"/>
    </source>
</evidence>
<feature type="transmembrane region" description="Helical" evidence="7">
    <location>
        <begin position="279"/>
        <end position="305"/>
    </location>
</feature>
<keyword evidence="5 7" id="KW-1133">Transmembrane helix</keyword>
<keyword evidence="6 7" id="KW-0472">Membrane</keyword>
<feature type="transmembrane region" description="Helical" evidence="7">
    <location>
        <begin position="20"/>
        <end position="39"/>
    </location>
</feature>
<evidence type="ECO:0000259" key="8">
    <source>
        <dbReference type="Pfam" id="PF02687"/>
    </source>
</evidence>
<dbReference type="OrthoDB" id="9809768at2"/>
<keyword evidence="4 7" id="KW-0812">Transmembrane</keyword>
<feature type="transmembrane region" description="Helical" evidence="7">
    <location>
        <begin position="388"/>
        <end position="408"/>
    </location>
</feature>
<evidence type="ECO:0000256" key="1">
    <source>
        <dbReference type="ARBA" id="ARBA00004651"/>
    </source>
</evidence>
<dbReference type="Pfam" id="PF02687">
    <property type="entry name" value="FtsX"/>
    <property type="match status" value="1"/>
</dbReference>
<dbReference type="Proteomes" id="UP000005801">
    <property type="component" value="Unassembled WGS sequence"/>
</dbReference>
<dbReference type="PANTHER" id="PTHR30489">
    <property type="entry name" value="LIPOPROTEIN-RELEASING SYSTEM TRANSMEMBRANE PROTEIN LOLE"/>
    <property type="match status" value="1"/>
</dbReference>
<comment type="caution">
    <text evidence="9">The sequence shown here is derived from an EMBL/GenBank/DDBJ whole genome shotgun (WGS) entry which is preliminary data.</text>
</comment>
<proteinExistence type="inferred from homology"/>
<evidence type="ECO:0000313" key="10">
    <source>
        <dbReference type="Proteomes" id="UP000005801"/>
    </source>
</evidence>
<keyword evidence="10" id="KW-1185">Reference proteome</keyword>
<evidence type="ECO:0000256" key="4">
    <source>
        <dbReference type="ARBA" id="ARBA00022692"/>
    </source>
</evidence>
<reference evidence="9 10" key="1">
    <citation type="submission" date="2007-06" db="EMBL/GenBank/DDBJ databases">
        <authorList>
            <person name="Shimkets L."/>
            <person name="Ferriera S."/>
            <person name="Johnson J."/>
            <person name="Kravitz S."/>
            <person name="Beeson K."/>
            <person name="Sutton G."/>
            <person name="Rogers Y.-H."/>
            <person name="Friedman R."/>
            <person name="Frazier M."/>
            <person name="Venter J.C."/>
        </authorList>
    </citation>
    <scope>NUCLEOTIDE SEQUENCE [LARGE SCALE GENOMIC DNA]</scope>
    <source>
        <strain evidence="9 10">SIR-1</strain>
    </source>
</reference>
<dbReference type="GO" id="GO:0098797">
    <property type="term" value="C:plasma membrane protein complex"/>
    <property type="evidence" value="ECO:0007669"/>
    <property type="project" value="TreeGrafter"/>
</dbReference>
<gene>
    <name evidence="9" type="ORF">PPSIR1_07718</name>
</gene>
<dbReference type="RefSeq" id="WP_006974656.1">
    <property type="nucleotide sequence ID" value="NZ_ABCS01000070.1"/>
</dbReference>
<dbReference type="InterPro" id="IPR003838">
    <property type="entry name" value="ABC3_permease_C"/>
</dbReference>
<comment type="similarity">
    <text evidence="2">Belongs to the ABC-4 integral membrane protein family. LolC/E subfamily.</text>
</comment>
<feature type="transmembrane region" description="Helical" evidence="7">
    <location>
        <begin position="325"/>
        <end position="349"/>
    </location>
</feature>
<evidence type="ECO:0000256" key="6">
    <source>
        <dbReference type="ARBA" id="ARBA00023136"/>
    </source>
</evidence>
<organism evidence="9 10">
    <name type="scientific">Plesiocystis pacifica SIR-1</name>
    <dbReference type="NCBI Taxonomy" id="391625"/>
    <lineage>
        <taxon>Bacteria</taxon>
        <taxon>Pseudomonadati</taxon>
        <taxon>Myxococcota</taxon>
        <taxon>Polyangia</taxon>
        <taxon>Nannocystales</taxon>
        <taxon>Nannocystaceae</taxon>
        <taxon>Plesiocystis</taxon>
    </lineage>
</organism>
<comment type="subcellular location">
    <subcellularLocation>
        <location evidence="1">Cell membrane</location>
        <topology evidence="1">Multi-pass membrane protein</topology>
    </subcellularLocation>
</comment>
<sequence>MFDDFKLAWRNVWRNTRRSVVTMAAAAIALFVMILYTGLANGYLERLEGTILDLEVGDAQVFAEGYREKPSLYTAIRAGEGQDEGALDAAFAKLEAEGFEAAPRLLGVGLGASEDNSAGIQMIGIDVAADKDVGKIHERVFEGEWLSADEPGVVIGHRLADSLGLEVGGELVVLSQGADGSMANDLYPVRGILGGVSERVDRAGVFMRGEDFRELMVFYEGVHQVILRVPEQPDAPDKGLKAGAERAQAILDEAGVEQAQVSTWRELQPGLASMLETSAAGLAVMMAIIYVAVGIVVLNAMLMAVFERTREFGVLKAIGFGPMKVLRLILIETAIQGVFAVSAGVLLAIPANYYMVHTGLDMSGDGNLSVMGMSIDPIWHSVVTLDTYLTPAIALIVIIALSVLYPALRAAFIQPLSALRD</sequence>
<dbReference type="EMBL" id="ABCS01000070">
    <property type="protein sequence ID" value="EDM76223.1"/>
    <property type="molecule type" value="Genomic_DNA"/>
</dbReference>
<dbReference type="STRING" id="391625.PPSIR1_07718"/>
<keyword evidence="3" id="KW-1003">Cell membrane</keyword>
<dbReference type="eggNOG" id="COG4591">
    <property type="taxonomic scope" value="Bacteria"/>
</dbReference>
<evidence type="ECO:0000256" key="5">
    <source>
        <dbReference type="ARBA" id="ARBA00022989"/>
    </source>
</evidence>
<dbReference type="InterPro" id="IPR051447">
    <property type="entry name" value="Lipoprotein-release_system"/>
</dbReference>
<evidence type="ECO:0000256" key="3">
    <source>
        <dbReference type="ARBA" id="ARBA00022475"/>
    </source>
</evidence>
<dbReference type="PANTHER" id="PTHR30489:SF0">
    <property type="entry name" value="LIPOPROTEIN-RELEASING SYSTEM TRANSMEMBRANE PROTEIN LOLE"/>
    <property type="match status" value="1"/>
</dbReference>
<evidence type="ECO:0000256" key="7">
    <source>
        <dbReference type="SAM" id="Phobius"/>
    </source>
</evidence>
<feature type="domain" description="ABC3 transporter permease C-terminal" evidence="8">
    <location>
        <begin position="284"/>
        <end position="415"/>
    </location>
</feature>
<accession>A6GD65</accession>
<dbReference type="AlphaFoldDB" id="A6GD65"/>
<protein>
    <submittedName>
        <fullName evidence="9">ABC-type transport system involved in lipoprotein release permease component-like protein</fullName>
    </submittedName>
</protein>
<evidence type="ECO:0000256" key="2">
    <source>
        <dbReference type="ARBA" id="ARBA00005236"/>
    </source>
</evidence>